<proteinExistence type="predicted"/>
<keyword evidence="3" id="KW-1185">Reference proteome</keyword>
<accession>A0A1Y1JPX4</accession>
<evidence type="ECO:0000313" key="2">
    <source>
        <dbReference type="EMBL" id="GAW84531.1"/>
    </source>
</evidence>
<dbReference type="EMBL" id="BDQF01000398">
    <property type="protein sequence ID" value="GAW84531.1"/>
    <property type="molecule type" value="Genomic_DNA"/>
</dbReference>
<name>A0A1Y1JPX4_PLAGO</name>
<keyword evidence="1" id="KW-1133">Transmembrane helix</keyword>
<keyword evidence="1" id="KW-0812">Transmembrane</keyword>
<evidence type="ECO:0008006" key="4">
    <source>
        <dbReference type="Google" id="ProtNLM"/>
    </source>
</evidence>
<dbReference type="RefSeq" id="XP_028547120.1">
    <property type="nucleotide sequence ID" value="XM_028691319.1"/>
</dbReference>
<protein>
    <recommendedName>
        <fullName evidence="4">Variable surface protein</fullName>
    </recommendedName>
</protein>
<dbReference type="GeneID" id="39745339"/>
<evidence type="ECO:0000313" key="3">
    <source>
        <dbReference type="Proteomes" id="UP000195521"/>
    </source>
</evidence>
<keyword evidence="1" id="KW-0472">Membrane</keyword>
<dbReference type="AlphaFoldDB" id="A0A1Y1JPX4"/>
<dbReference type="Proteomes" id="UP000195521">
    <property type="component" value="Unassembled WGS sequence"/>
</dbReference>
<organism evidence="2 3">
    <name type="scientific">Plasmodium gonderi</name>
    <dbReference type="NCBI Taxonomy" id="77519"/>
    <lineage>
        <taxon>Eukaryota</taxon>
        <taxon>Sar</taxon>
        <taxon>Alveolata</taxon>
        <taxon>Apicomplexa</taxon>
        <taxon>Aconoidasida</taxon>
        <taxon>Haemosporida</taxon>
        <taxon>Plasmodiidae</taxon>
        <taxon>Plasmodium</taxon>
        <taxon>Plasmodium (Plasmodium)</taxon>
    </lineage>
</organism>
<evidence type="ECO:0000256" key="1">
    <source>
        <dbReference type="SAM" id="Phobius"/>
    </source>
</evidence>
<feature type="transmembrane region" description="Helical" evidence="1">
    <location>
        <begin position="151"/>
        <end position="173"/>
    </location>
</feature>
<feature type="transmembrane region" description="Helical" evidence="1">
    <location>
        <begin position="119"/>
        <end position="139"/>
    </location>
</feature>
<reference evidence="3" key="1">
    <citation type="submission" date="2017-04" db="EMBL/GenBank/DDBJ databases">
        <title>Plasmodium gonderi genome.</title>
        <authorList>
            <person name="Arisue N."/>
            <person name="Honma H."/>
            <person name="Kawai S."/>
            <person name="Tougan T."/>
            <person name="Tanabe K."/>
            <person name="Horii T."/>
        </authorList>
    </citation>
    <scope>NUCLEOTIDE SEQUENCE [LARGE SCALE GENOMIC DNA]</scope>
    <source>
        <strain evidence="3">ATCC 30045</strain>
    </source>
</reference>
<gene>
    <name evidence="2" type="ORF">PGO_003485</name>
</gene>
<comment type="caution">
    <text evidence="2">The sequence shown here is derived from an EMBL/GenBank/DDBJ whole genome shotgun (WGS) entry which is preliminary data.</text>
</comment>
<sequence length="180" mass="21913">MERISFNFLRFTKIFTKSLNISYDISYKLGKSFNYRPSRLLSNYYTYDELMCDYVDDYRIREMMRNNRKNKQRKRKEDIYKSKPYVHGKKLMDEINETYKIKKGKNFVKKKYKKNKKDLKIYIVFGLPLIIGVLSSFYFPLKYIKGSPGLLFFIIVCSIISLFLLMYIFLSYLRLRNFIK</sequence>